<evidence type="ECO:0000256" key="2">
    <source>
        <dbReference type="ARBA" id="ARBA00022475"/>
    </source>
</evidence>
<keyword evidence="7 14" id="KW-0418">Kinase</keyword>
<keyword evidence="4" id="KW-0808">Transferase</keyword>
<dbReference type="PANTHER" id="PTHR34220">
    <property type="entry name" value="SENSOR HISTIDINE KINASE YPDA"/>
    <property type="match status" value="1"/>
</dbReference>
<evidence type="ECO:0000256" key="12">
    <source>
        <dbReference type="SAM" id="Phobius"/>
    </source>
</evidence>
<dbReference type="InterPro" id="IPR003660">
    <property type="entry name" value="HAMP_dom"/>
</dbReference>
<dbReference type="Pfam" id="PF02518">
    <property type="entry name" value="HATPase_c"/>
    <property type="match status" value="1"/>
</dbReference>
<keyword evidence="6" id="KW-0547">Nucleotide-binding</keyword>
<feature type="domain" description="HAMP" evidence="13">
    <location>
        <begin position="190"/>
        <end position="243"/>
    </location>
</feature>
<keyword evidence="9 12" id="KW-1133">Transmembrane helix</keyword>
<comment type="subcellular location">
    <subcellularLocation>
        <location evidence="1">Cell membrane</location>
        <topology evidence="1">Multi-pass membrane protein</topology>
    </subcellularLocation>
</comment>
<accession>A0A1I6JZY8</accession>
<protein>
    <submittedName>
        <fullName evidence="14">Histidine kinase-, DNA gyrase B-, and HSP90-like ATPase</fullName>
    </submittedName>
</protein>
<dbReference type="PROSITE" id="PS50885">
    <property type="entry name" value="HAMP"/>
    <property type="match status" value="1"/>
</dbReference>
<keyword evidence="5 12" id="KW-0812">Transmembrane</keyword>
<dbReference type="InterPro" id="IPR003594">
    <property type="entry name" value="HATPase_dom"/>
</dbReference>
<dbReference type="PANTHER" id="PTHR34220:SF11">
    <property type="entry name" value="SENSOR PROTEIN KINASE HPTS"/>
    <property type="match status" value="1"/>
</dbReference>
<dbReference type="Proteomes" id="UP000199659">
    <property type="component" value="Unassembled WGS sequence"/>
</dbReference>
<dbReference type="EMBL" id="FOYZ01000007">
    <property type="protein sequence ID" value="SFR84543.1"/>
    <property type="molecule type" value="Genomic_DNA"/>
</dbReference>
<evidence type="ECO:0000256" key="8">
    <source>
        <dbReference type="ARBA" id="ARBA00022840"/>
    </source>
</evidence>
<organism evidence="14 15">
    <name type="scientific">Anaeromicropila populeti</name>
    <dbReference type="NCBI Taxonomy" id="37658"/>
    <lineage>
        <taxon>Bacteria</taxon>
        <taxon>Bacillati</taxon>
        <taxon>Bacillota</taxon>
        <taxon>Clostridia</taxon>
        <taxon>Lachnospirales</taxon>
        <taxon>Lachnospiraceae</taxon>
        <taxon>Anaeromicropila</taxon>
    </lineage>
</organism>
<dbReference type="GO" id="GO:0005886">
    <property type="term" value="C:plasma membrane"/>
    <property type="evidence" value="ECO:0007669"/>
    <property type="project" value="UniProtKB-SubCell"/>
</dbReference>
<evidence type="ECO:0000256" key="3">
    <source>
        <dbReference type="ARBA" id="ARBA00022553"/>
    </source>
</evidence>
<dbReference type="Pfam" id="PF06580">
    <property type="entry name" value="His_kinase"/>
    <property type="match status" value="1"/>
</dbReference>
<evidence type="ECO:0000313" key="15">
    <source>
        <dbReference type="Proteomes" id="UP000199659"/>
    </source>
</evidence>
<reference evidence="14 15" key="1">
    <citation type="submission" date="2016-10" db="EMBL/GenBank/DDBJ databases">
        <authorList>
            <person name="de Groot N.N."/>
        </authorList>
    </citation>
    <scope>NUCLEOTIDE SEQUENCE [LARGE SCALE GENOMIC DNA]</scope>
    <source>
        <strain evidence="14 15">743A</strain>
    </source>
</reference>
<name>A0A1I6JZY8_9FIRM</name>
<evidence type="ECO:0000313" key="14">
    <source>
        <dbReference type="EMBL" id="SFR84543.1"/>
    </source>
</evidence>
<dbReference type="SUPFAM" id="SSF158472">
    <property type="entry name" value="HAMP domain-like"/>
    <property type="match status" value="1"/>
</dbReference>
<evidence type="ECO:0000259" key="13">
    <source>
        <dbReference type="PROSITE" id="PS50885"/>
    </source>
</evidence>
<dbReference type="STRING" id="37658.SAMN05661086_02138"/>
<dbReference type="OrthoDB" id="9809348at2"/>
<evidence type="ECO:0000256" key="6">
    <source>
        <dbReference type="ARBA" id="ARBA00022741"/>
    </source>
</evidence>
<keyword evidence="10" id="KW-0902">Two-component regulatory system</keyword>
<dbReference type="InterPro" id="IPR010559">
    <property type="entry name" value="Sig_transdc_His_kin_internal"/>
</dbReference>
<keyword evidence="15" id="KW-1185">Reference proteome</keyword>
<dbReference type="AlphaFoldDB" id="A0A1I6JZY8"/>
<proteinExistence type="predicted"/>
<evidence type="ECO:0000256" key="4">
    <source>
        <dbReference type="ARBA" id="ARBA00022679"/>
    </source>
</evidence>
<dbReference type="InterPro" id="IPR050640">
    <property type="entry name" value="Bact_2-comp_sensor_kinase"/>
</dbReference>
<dbReference type="Gene3D" id="6.10.340.10">
    <property type="match status" value="1"/>
</dbReference>
<dbReference type="CDD" id="cd06225">
    <property type="entry name" value="HAMP"/>
    <property type="match status" value="1"/>
</dbReference>
<dbReference type="SUPFAM" id="SSF55874">
    <property type="entry name" value="ATPase domain of HSP90 chaperone/DNA topoisomerase II/histidine kinase"/>
    <property type="match status" value="1"/>
</dbReference>
<dbReference type="RefSeq" id="WP_092560667.1">
    <property type="nucleotide sequence ID" value="NZ_FOYZ01000007.1"/>
</dbReference>
<evidence type="ECO:0000256" key="5">
    <source>
        <dbReference type="ARBA" id="ARBA00022692"/>
    </source>
</evidence>
<dbReference type="InterPro" id="IPR036890">
    <property type="entry name" value="HATPase_C_sf"/>
</dbReference>
<keyword evidence="3" id="KW-0597">Phosphoprotein</keyword>
<keyword evidence="8" id="KW-0067">ATP-binding</keyword>
<dbReference type="GO" id="GO:0005524">
    <property type="term" value="F:ATP binding"/>
    <property type="evidence" value="ECO:0007669"/>
    <property type="project" value="UniProtKB-KW"/>
</dbReference>
<evidence type="ECO:0000256" key="9">
    <source>
        <dbReference type="ARBA" id="ARBA00022989"/>
    </source>
</evidence>
<keyword evidence="2" id="KW-1003">Cell membrane</keyword>
<feature type="transmembrane region" description="Helical" evidence="12">
    <location>
        <begin position="165"/>
        <end position="188"/>
    </location>
</feature>
<dbReference type="Gene3D" id="3.30.565.10">
    <property type="entry name" value="Histidine kinase-like ATPase, C-terminal domain"/>
    <property type="match status" value="1"/>
</dbReference>
<dbReference type="Pfam" id="PF00672">
    <property type="entry name" value="HAMP"/>
    <property type="match status" value="1"/>
</dbReference>
<gene>
    <name evidence="14" type="ORF">SAMN05661086_02138</name>
</gene>
<dbReference type="GO" id="GO:0000155">
    <property type="term" value="F:phosphorelay sensor kinase activity"/>
    <property type="evidence" value="ECO:0007669"/>
    <property type="project" value="InterPro"/>
</dbReference>
<dbReference type="SMART" id="SM00304">
    <property type="entry name" value="HAMP"/>
    <property type="match status" value="1"/>
</dbReference>
<evidence type="ECO:0000256" key="10">
    <source>
        <dbReference type="ARBA" id="ARBA00023012"/>
    </source>
</evidence>
<evidence type="ECO:0000256" key="11">
    <source>
        <dbReference type="ARBA" id="ARBA00023136"/>
    </source>
</evidence>
<keyword evidence="11 12" id="KW-0472">Membrane</keyword>
<evidence type="ECO:0000256" key="1">
    <source>
        <dbReference type="ARBA" id="ARBA00004651"/>
    </source>
</evidence>
<evidence type="ECO:0000256" key="7">
    <source>
        <dbReference type="ARBA" id="ARBA00022777"/>
    </source>
</evidence>
<sequence>MVFTISSCIVFLANMYMYYNINRSMGVIDQVYNSNVSLNELLTSLNDVQNYVYEYLNTKSSDSLENYYLGQQNYRVLIESLNHKIMDNDMIMMQKNIKSMSETYLKITEEAVKAKRGRNIERYMVNYEKATEVFQYINTYINSLNNEQFQYNSGNYKQLLMSLRVLEIISIAVLLLITTFNVGLIIIVTRSITEPLTKLTRAAHEVAKGNFEVDLVQSDSSDEIEIVTKAFNNMIVSIHQYIIKIKESMELESKMHEKQLIMTNHLKDAQLKYLQAQINPHFLFNTLNAGAQLAMMEGADKTCSYIENMADFFRFNMKSIQQDSTIGDEIKLVDSYIYILNVRFSGKIHFYKEIDETLLDVRVPSMIIQPIVENAVNHGIREIDYEGEIRMQVFCRENMIHIAVLDNGMGMEQETIEKIMHVKLNEMPSLNERNITKDSNGIGLGNVINRLRLYYEREEILQIESEGMNKGTKVTILVPQTAKNKIG</sequence>